<reference evidence="2" key="2">
    <citation type="submission" date="2020-09" db="EMBL/GenBank/DDBJ databases">
        <authorList>
            <person name="Sun Q."/>
            <person name="Zhou Y."/>
        </authorList>
    </citation>
    <scope>NUCLEOTIDE SEQUENCE</scope>
    <source>
        <strain evidence="2">CGMCC 1.15178</strain>
    </source>
</reference>
<dbReference type="Proteomes" id="UP000612456">
    <property type="component" value="Unassembled WGS sequence"/>
</dbReference>
<reference evidence="2" key="1">
    <citation type="journal article" date="2014" name="Int. J. Syst. Evol. Microbiol.">
        <title>Complete genome sequence of Corynebacterium casei LMG S-19264T (=DSM 44701T), isolated from a smear-ripened cheese.</title>
        <authorList>
            <consortium name="US DOE Joint Genome Institute (JGI-PGF)"/>
            <person name="Walter F."/>
            <person name="Albersmeier A."/>
            <person name="Kalinowski J."/>
            <person name="Ruckert C."/>
        </authorList>
    </citation>
    <scope>NUCLEOTIDE SEQUENCE</scope>
    <source>
        <strain evidence="2">CGMCC 1.15178</strain>
    </source>
</reference>
<evidence type="ECO:0000313" key="3">
    <source>
        <dbReference type="Proteomes" id="UP000612456"/>
    </source>
</evidence>
<name>A0A917DL88_9BACL</name>
<evidence type="ECO:0000256" key="1">
    <source>
        <dbReference type="SAM" id="MobiDB-lite"/>
    </source>
</evidence>
<dbReference type="SUPFAM" id="SSF46785">
    <property type="entry name" value="Winged helix' DNA-binding domain"/>
    <property type="match status" value="1"/>
</dbReference>
<sequence>MWLRMNNKEPRDKESSAERTSRKLLKQEGPMDALQLATHIGITRMAVRQHLYNLQSQKLVQFSEEARAMGRPAKVWKLTTEANRLFPDGHAELSVRLIDSMREAFGEEGLDKLLDIRNRKMVQQYLKEAPGSLSLKEQLEALAELRTAEGYMAEIAVNPDGSFLFVEKHCPICEAAQICSGICRKEQEMLQQVLGEDVEVERTGHILSGQARCTYRIQQAASTELHGMEG</sequence>
<dbReference type="EMBL" id="BMHP01000001">
    <property type="protein sequence ID" value="GGD46830.1"/>
    <property type="molecule type" value="Genomic_DNA"/>
</dbReference>
<dbReference type="InterPro" id="IPR036388">
    <property type="entry name" value="WH-like_DNA-bd_sf"/>
</dbReference>
<proteinExistence type="predicted"/>
<protein>
    <submittedName>
        <fullName evidence="2">Transcriptional regulator</fullName>
    </submittedName>
</protein>
<comment type="caution">
    <text evidence="2">The sequence shown here is derived from an EMBL/GenBank/DDBJ whole genome shotgun (WGS) entry which is preliminary data.</text>
</comment>
<feature type="compositionally biased region" description="Basic and acidic residues" evidence="1">
    <location>
        <begin position="1"/>
        <end position="21"/>
    </location>
</feature>
<gene>
    <name evidence="2" type="ORF">GCM10010911_00430</name>
</gene>
<organism evidence="2 3">
    <name type="scientific">Paenibacillus nasutitermitis</name>
    <dbReference type="NCBI Taxonomy" id="1652958"/>
    <lineage>
        <taxon>Bacteria</taxon>
        <taxon>Bacillati</taxon>
        <taxon>Bacillota</taxon>
        <taxon>Bacilli</taxon>
        <taxon>Bacillales</taxon>
        <taxon>Paenibacillaceae</taxon>
        <taxon>Paenibacillus</taxon>
    </lineage>
</organism>
<keyword evidence="3" id="KW-1185">Reference proteome</keyword>
<dbReference type="AlphaFoldDB" id="A0A917DL88"/>
<dbReference type="Gene3D" id="1.10.10.10">
    <property type="entry name" value="Winged helix-like DNA-binding domain superfamily/Winged helix DNA-binding domain"/>
    <property type="match status" value="1"/>
</dbReference>
<feature type="region of interest" description="Disordered" evidence="1">
    <location>
        <begin position="1"/>
        <end position="23"/>
    </location>
</feature>
<evidence type="ECO:0000313" key="2">
    <source>
        <dbReference type="EMBL" id="GGD46830.1"/>
    </source>
</evidence>
<accession>A0A917DL88</accession>
<dbReference type="InterPro" id="IPR036390">
    <property type="entry name" value="WH_DNA-bd_sf"/>
</dbReference>